<accession>A0A2U3LK72</accession>
<evidence type="ECO:0000313" key="1">
    <source>
        <dbReference type="EMBL" id="SPF52268.1"/>
    </source>
</evidence>
<organism evidence="1 2">
    <name type="scientific">Candidatus Desulfosporosinus infrequens</name>
    <dbReference type="NCBI Taxonomy" id="2043169"/>
    <lineage>
        <taxon>Bacteria</taxon>
        <taxon>Bacillati</taxon>
        <taxon>Bacillota</taxon>
        <taxon>Clostridia</taxon>
        <taxon>Eubacteriales</taxon>
        <taxon>Desulfitobacteriaceae</taxon>
        <taxon>Desulfosporosinus</taxon>
    </lineage>
</organism>
<dbReference type="EMBL" id="OMOF01000517">
    <property type="protein sequence ID" value="SPF52268.1"/>
    <property type="molecule type" value="Genomic_DNA"/>
</dbReference>
<reference evidence="2" key="1">
    <citation type="submission" date="2018-02" db="EMBL/GenBank/DDBJ databases">
        <authorList>
            <person name="Hausmann B."/>
        </authorList>
    </citation>
    <scope>NUCLEOTIDE SEQUENCE [LARGE SCALE GENOMIC DNA]</scope>
    <source>
        <strain evidence="2">Peat soil MAG SbF1</strain>
    </source>
</reference>
<gene>
    <name evidence="1" type="ORF">SBF1_5640007</name>
</gene>
<protein>
    <submittedName>
        <fullName evidence="1">Uncharacterized protein</fullName>
    </submittedName>
</protein>
<name>A0A2U3LK72_9FIRM</name>
<proteinExistence type="predicted"/>
<dbReference type="AlphaFoldDB" id="A0A2U3LK72"/>
<sequence length="67" mass="7815">MPLAEENPPQTMSTTLSFESAFDFAIESYNYGYVKSPRSKYEGTLNYYSNIQDHCSVFRFNKPKLFI</sequence>
<evidence type="ECO:0000313" key="2">
    <source>
        <dbReference type="Proteomes" id="UP000238916"/>
    </source>
</evidence>
<dbReference type="Proteomes" id="UP000238916">
    <property type="component" value="Unassembled WGS sequence"/>
</dbReference>